<dbReference type="AlphaFoldDB" id="A0A1H2UXP0"/>
<dbReference type="GeneID" id="94021624"/>
<organism evidence="1 2">
    <name type="scientific">Sulfitobacter pontiacus</name>
    <dbReference type="NCBI Taxonomy" id="60137"/>
    <lineage>
        <taxon>Bacteria</taxon>
        <taxon>Pseudomonadati</taxon>
        <taxon>Pseudomonadota</taxon>
        <taxon>Alphaproteobacteria</taxon>
        <taxon>Rhodobacterales</taxon>
        <taxon>Roseobacteraceae</taxon>
        <taxon>Sulfitobacter</taxon>
    </lineage>
</organism>
<name>A0A1H2UXP0_9RHOB</name>
<protein>
    <submittedName>
        <fullName evidence="1">Uncharacterized protein</fullName>
    </submittedName>
</protein>
<reference evidence="2" key="1">
    <citation type="submission" date="2016-10" db="EMBL/GenBank/DDBJ databases">
        <authorList>
            <person name="Varghese N."/>
            <person name="Submissions S."/>
        </authorList>
    </citation>
    <scope>NUCLEOTIDE SEQUENCE [LARGE SCALE GENOMIC DNA]</scope>
    <source>
        <strain evidence="2">DSM 10014</strain>
    </source>
</reference>
<sequence length="64" mass="7108">MNRTPAKKAGGKWAENAFPPEAAMNFDEFSADSVRKMKADIESKLGEEGWEVVDGLKFPYDEVA</sequence>
<dbReference type="RefSeq" id="WP_074635187.1">
    <property type="nucleotide sequence ID" value="NZ_CP081116.1"/>
</dbReference>
<dbReference type="Proteomes" id="UP000183076">
    <property type="component" value="Unassembled WGS sequence"/>
</dbReference>
<accession>A0A1H2UXP0</accession>
<proteinExistence type="predicted"/>
<evidence type="ECO:0000313" key="2">
    <source>
        <dbReference type="Proteomes" id="UP000183076"/>
    </source>
</evidence>
<evidence type="ECO:0000313" key="1">
    <source>
        <dbReference type="EMBL" id="SDW60835.1"/>
    </source>
</evidence>
<dbReference type="EMBL" id="FNNB01000002">
    <property type="protein sequence ID" value="SDW60835.1"/>
    <property type="molecule type" value="Genomic_DNA"/>
</dbReference>
<gene>
    <name evidence="1" type="ORF">SAMN04488041_102656</name>
</gene>